<dbReference type="OrthoDB" id="3162524at2759"/>
<dbReference type="Proteomes" id="UP000308199">
    <property type="component" value="Unassembled WGS sequence"/>
</dbReference>
<dbReference type="Gene3D" id="3.20.20.370">
    <property type="entry name" value="Glycoside hydrolase/deacetylase"/>
    <property type="match status" value="1"/>
</dbReference>
<feature type="region of interest" description="Disordered" evidence="1">
    <location>
        <begin position="1"/>
        <end position="237"/>
    </location>
</feature>
<sequence length="670" mass="75115">WGFQSSDSVPATDSASNVNAPVTDNASRSGLQSQTSARSGQSVKTQQPPQSQSLGDGSQQELGASKATSTKDGSEHHHLEPTEDEGATPVTEPEGGYPEQLHAGRLSGVGPEYGKQNHVGISERMKGVKEEIEGTVTRNSDLKQLGKERRTGELKKKQKEEDVRPSGQPTGAGDDLAKSQSADQGGEHFGQKTTTDDEAGTNAAPQVHPTEKGREEQAASVRPEGSQPTQDERARSNAVNVSSIARFRFCIVESRLSKDKPPRFPANPLQRVRHDVSDMFLVKPEFYNINIWLSCTVDVFLHQLERGLEDQEKRHTTRKGKEILKLAGDAAPDFGRVRIGRFNGNDDSPCDVSRGMYAGEVGVPRLLKLMKKYDIKATWFIPGEKRYRARGLSDGGLFYRWLGPAFTDHCLETFPEQMAAVRDAGHELHVSILPRFNIYNGTDDMRMGLEDCTAIRMSLLKMSVEQQKDILDYTFDLITAFNNGIPPKGSVAPSWETSKECTNMLLDKGIEYDHSSMAHDSQAYYLRDEDYWTNIDYKAKAHAWMEPLRRGKDTGLVQIPANWYLDDYPPLIFVKSKANSHGWVNTRDVEDLWKDTFSYCYREEEDFIFPITIHPDVSGRPHVLLMLERFIEWVNTHEHVQWVPMIEMARAFRAKQQPVAGARMPAGFVS</sequence>
<evidence type="ECO:0000313" key="3">
    <source>
        <dbReference type="Proteomes" id="UP000308199"/>
    </source>
</evidence>
<keyword evidence="3" id="KW-1185">Reference proteome</keyword>
<evidence type="ECO:0000256" key="1">
    <source>
        <dbReference type="SAM" id="MobiDB-lite"/>
    </source>
</evidence>
<gene>
    <name evidence="2" type="ORF">EW145_g7273</name>
</gene>
<feature type="compositionally biased region" description="Basic and acidic residues" evidence="1">
    <location>
        <begin position="140"/>
        <end position="164"/>
    </location>
</feature>
<comment type="caution">
    <text evidence="2">The sequence shown here is derived from an EMBL/GenBank/DDBJ whole genome shotgun (WGS) entry which is preliminary data.</text>
</comment>
<dbReference type="AlphaFoldDB" id="A0A4S4KLQ5"/>
<dbReference type="GO" id="GO:0005975">
    <property type="term" value="P:carbohydrate metabolic process"/>
    <property type="evidence" value="ECO:0007669"/>
    <property type="project" value="InterPro"/>
</dbReference>
<dbReference type="PANTHER" id="PTHR47561:SF1">
    <property type="entry name" value="POLYSACCHARIDE DEACETYLASE FAMILY PROTEIN (AFU_ORTHOLOGUE AFUA_6G05030)"/>
    <property type="match status" value="1"/>
</dbReference>
<feature type="compositionally biased region" description="Basic and acidic residues" evidence="1">
    <location>
        <begin position="72"/>
        <end position="81"/>
    </location>
</feature>
<name>A0A4S4KLQ5_9AGAM</name>
<feature type="non-terminal residue" evidence="2">
    <location>
        <position position="1"/>
    </location>
</feature>
<evidence type="ECO:0000313" key="2">
    <source>
        <dbReference type="EMBL" id="THG99414.1"/>
    </source>
</evidence>
<dbReference type="InterPro" id="IPR011330">
    <property type="entry name" value="Glyco_hydro/deAcase_b/a-brl"/>
</dbReference>
<dbReference type="PANTHER" id="PTHR47561">
    <property type="entry name" value="POLYSACCHARIDE DEACETYLASE FAMILY PROTEIN (AFU_ORTHOLOGUE AFUA_6G05030)"/>
    <property type="match status" value="1"/>
</dbReference>
<evidence type="ECO:0008006" key="4">
    <source>
        <dbReference type="Google" id="ProtNLM"/>
    </source>
</evidence>
<reference evidence="2 3" key="1">
    <citation type="submission" date="2019-02" db="EMBL/GenBank/DDBJ databases">
        <title>Genome sequencing of the rare red list fungi Phellinidium pouzarii.</title>
        <authorList>
            <person name="Buettner E."/>
            <person name="Kellner H."/>
        </authorList>
    </citation>
    <scope>NUCLEOTIDE SEQUENCE [LARGE SCALE GENOMIC DNA]</scope>
    <source>
        <strain evidence="2 3">DSM 108285</strain>
    </source>
</reference>
<organism evidence="2 3">
    <name type="scientific">Phellinidium pouzarii</name>
    <dbReference type="NCBI Taxonomy" id="167371"/>
    <lineage>
        <taxon>Eukaryota</taxon>
        <taxon>Fungi</taxon>
        <taxon>Dikarya</taxon>
        <taxon>Basidiomycota</taxon>
        <taxon>Agaricomycotina</taxon>
        <taxon>Agaricomycetes</taxon>
        <taxon>Hymenochaetales</taxon>
        <taxon>Hymenochaetaceae</taxon>
        <taxon>Phellinidium</taxon>
    </lineage>
</organism>
<feature type="compositionally biased region" description="Polar residues" evidence="1">
    <location>
        <begin position="1"/>
        <end position="71"/>
    </location>
</feature>
<protein>
    <recommendedName>
        <fullName evidence="4">Chitin deacetylase</fullName>
    </recommendedName>
</protein>
<feature type="compositionally biased region" description="Basic and acidic residues" evidence="1">
    <location>
        <begin position="121"/>
        <end position="132"/>
    </location>
</feature>
<dbReference type="CDD" id="cd10938">
    <property type="entry name" value="CE4_HpPgdA_like"/>
    <property type="match status" value="1"/>
</dbReference>
<dbReference type="InterPro" id="IPR037950">
    <property type="entry name" value="PgdA-like"/>
</dbReference>
<dbReference type="EMBL" id="SGPK01000687">
    <property type="protein sequence ID" value="THG99414.1"/>
    <property type="molecule type" value="Genomic_DNA"/>
</dbReference>
<dbReference type="SUPFAM" id="SSF88713">
    <property type="entry name" value="Glycoside hydrolase/deacetylase"/>
    <property type="match status" value="1"/>
</dbReference>
<accession>A0A4S4KLQ5</accession>
<proteinExistence type="predicted"/>